<proteinExistence type="predicted"/>
<reference evidence="1 2" key="1">
    <citation type="submission" date="2019-07" db="EMBL/GenBank/DDBJ databases">
        <title>The draft genome sequence of Aquimarina algiphila M91.</title>
        <authorList>
            <person name="Meng X."/>
        </authorList>
    </citation>
    <scope>NUCLEOTIDE SEQUENCE [LARGE SCALE GENOMIC DNA]</scope>
    <source>
        <strain evidence="1 2">M91</strain>
    </source>
</reference>
<dbReference type="GO" id="GO:0016787">
    <property type="term" value="F:hydrolase activity"/>
    <property type="evidence" value="ECO:0007669"/>
    <property type="project" value="UniProtKB-KW"/>
</dbReference>
<gene>
    <name evidence="1" type="ORF">FOF46_06570</name>
</gene>
<protein>
    <submittedName>
        <fullName evidence="1">Alpha/beta hydrolase</fullName>
    </submittedName>
</protein>
<dbReference type="InterPro" id="IPR029058">
    <property type="entry name" value="AB_hydrolase_fold"/>
</dbReference>
<dbReference type="AlphaFoldDB" id="A0A554VNL9"/>
<evidence type="ECO:0000313" key="1">
    <source>
        <dbReference type="EMBL" id="TSE09962.1"/>
    </source>
</evidence>
<accession>A0A554VNL9</accession>
<evidence type="ECO:0000313" key="2">
    <source>
        <dbReference type="Proteomes" id="UP000318833"/>
    </source>
</evidence>
<dbReference type="RefSeq" id="WP_143915898.1">
    <property type="nucleotide sequence ID" value="NZ_CANMIK010000011.1"/>
</dbReference>
<dbReference type="SUPFAM" id="SSF53474">
    <property type="entry name" value="alpha/beta-Hydrolases"/>
    <property type="match status" value="1"/>
</dbReference>
<dbReference type="Proteomes" id="UP000318833">
    <property type="component" value="Unassembled WGS sequence"/>
</dbReference>
<keyword evidence="1" id="KW-0378">Hydrolase</keyword>
<dbReference type="OrthoDB" id="1118894at2"/>
<sequence length="177" mass="20643">MKPRLIVLSDIWGIEKSDWVVNYVKILETEFDIKYYDSCKLGKVSKNIYEESSLHSQFLERGISTATDRLLELEKGKVTILAFSIGGTIAWKAALKGLDVNKFYAISSTRLRYETTKPEGCIKLFFGEYDDFKPEANWFEQLRVDHEISRGKKHQMYTDKNYAIKISNEIKRRVNIQ</sequence>
<dbReference type="EMBL" id="VLNR01000010">
    <property type="protein sequence ID" value="TSE09962.1"/>
    <property type="molecule type" value="Genomic_DNA"/>
</dbReference>
<organism evidence="1 2">
    <name type="scientific">Aquimarina algiphila</name>
    <dbReference type="NCBI Taxonomy" id="2047982"/>
    <lineage>
        <taxon>Bacteria</taxon>
        <taxon>Pseudomonadati</taxon>
        <taxon>Bacteroidota</taxon>
        <taxon>Flavobacteriia</taxon>
        <taxon>Flavobacteriales</taxon>
        <taxon>Flavobacteriaceae</taxon>
        <taxon>Aquimarina</taxon>
    </lineage>
</organism>
<keyword evidence="2" id="KW-1185">Reference proteome</keyword>
<name>A0A554VNL9_9FLAO</name>
<comment type="caution">
    <text evidence="1">The sequence shown here is derived from an EMBL/GenBank/DDBJ whole genome shotgun (WGS) entry which is preliminary data.</text>
</comment>